<feature type="compositionally biased region" description="Low complexity" evidence="2">
    <location>
        <begin position="23"/>
        <end position="56"/>
    </location>
</feature>
<feature type="compositionally biased region" description="Basic and acidic residues" evidence="2">
    <location>
        <begin position="422"/>
        <end position="436"/>
    </location>
</feature>
<feature type="transmembrane region" description="Helical" evidence="3">
    <location>
        <begin position="846"/>
        <end position="871"/>
    </location>
</feature>
<accession>A0A316Z9H7</accession>
<feature type="region of interest" description="Disordered" evidence="2">
    <location>
        <begin position="559"/>
        <end position="627"/>
    </location>
</feature>
<feature type="compositionally biased region" description="Low complexity" evidence="2">
    <location>
        <begin position="505"/>
        <end position="521"/>
    </location>
</feature>
<reference evidence="5 6" key="1">
    <citation type="journal article" date="2018" name="Mol. Biol. Evol.">
        <title>Broad Genomic Sampling Reveals a Smut Pathogenic Ancestry of the Fungal Clade Ustilaginomycotina.</title>
        <authorList>
            <person name="Kijpornyongpan T."/>
            <person name="Mondo S.J."/>
            <person name="Barry K."/>
            <person name="Sandor L."/>
            <person name="Lee J."/>
            <person name="Lipzen A."/>
            <person name="Pangilinan J."/>
            <person name="LaButti K."/>
            <person name="Hainaut M."/>
            <person name="Henrissat B."/>
            <person name="Grigoriev I.V."/>
            <person name="Spatafora J.W."/>
            <person name="Aime M.C."/>
        </authorList>
    </citation>
    <scope>NUCLEOTIDE SEQUENCE [LARGE SCALE GENOMIC DNA]</scope>
    <source>
        <strain evidence="5 6">MCA 4186</strain>
    </source>
</reference>
<feature type="compositionally biased region" description="Low complexity" evidence="2">
    <location>
        <begin position="108"/>
        <end position="136"/>
    </location>
</feature>
<evidence type="ECO:0000313" key="5">
    <source>
        <dbReference type="EMBL" id="PWN96833.1"/>
    </source>
</evidence>
<sequence length="901" mass="95775">MAPPPGTPEPPRRSSMPLPGLNTTASSLRARRSNTSAAAGAASPAALSAGGSSLRRVVGTHSASDDDDDDEDDDDEEEEAHDTLGHQALIDLQAGLIMPGVSVAARPNPAAAAARPPLLPGAPAASSGGSAALARARQPLNPIARRAAGQQAAPLRPAGAAAARPQASAKPPPPQSRFKGTPARSTRYSLPVRAEKPVRTSKTSGKHVLLPSESQLAPLPGDEEEEEEEEDEESESESAEDDVAAAASTPSPTRPIPVGVRPAPSAAAPRGPVHARAPPRVPKASGPAYHTFERLAPQSRQHTPLPRLTSYAIGPSIHLPTLVGFLRREHGVRPRLYDECAYVVYFKPLLPGFGRAEVRSAPEPRSGSPGAESRRERELEGIEESGYVGSYFAASKDEEEDPHGYIHGGEGQSEGQQGKEASTTDRERRELSEHIARVSSRPTSPQPSSNGAAATELASSPEGHRRLSSDEEGATTPRALQPIRMHDEPDEDALGSLDAAMLGSSLGAASASSEEMAPSSSRARRGSGGMLTDDELLSADEAGARDMLIQQYELENGGSDLAQAAPPGGVEDGSIMLDAASPPSAAPRSWEESSAPVPRGGGGGTRRARKGRRSTGPNMASHNHDTSANMLTSRSILEAMQQAELIILPYGVLVMYNLSAADERSIIRDVLSSGCVRGGAPLGEEEEETEAFHYCYDPTVPAPRIFNDFFTFRAPNHLLKLSLAHAIAQSTKLSVFEESMQRTLELTSHIPKELASSGELKLKRREALRLTGRIFKLRVDVNLTSNLLDTPELFWSEASLKALYDAIREYLEIDERVENLNERLAVCSSLSDLLHETLSNAAMSKITWIIIILIIVACLVACGEISARLLLHGRGASARALVRQARLLERVAPSAPQLLLG</sequence>
<evidence type="ECO:0000256" key="3">
    <source>
        <dbReference type="SAM" id="Phobius"/>
    </source>
</evidence>
<feature type="compositionally biased region" description="Low complexity" evidence="2">
    <location>
        <begin position="144"/>
        <end position="169"/>
    </location>
</feature>
<comment type="similarity">
    <text evidence="1">Belongs to the RMD1/sif2 family.</text>
</comment>
<dbReference type="GeneID" id="37271792"/>
<dbReference type="PANTHER" id="PTHR16255:SF4">
    <property type="entry name" value="SPORULATION PROTEIN RMD8"/>
    <property type="match status" value="1"/>
</dbReference>
<dbReference type="EMBL" id="KZ819297">
    <property type="protein sequence ID" value="PWN96833.1"/>
    <property type="molecule type" value="Genomic_DNA"/>
</dbReference>
<name>A0A316Z9H7_9BASI</name>
<feature type="region of interest" description="Disordered" evidence="2">
    <location>
        <begin position="108"/>
        <end position="285"/>
    </location>
</feature>
<feature type="region of interest" description="Disordered" evidence="2">
    <location>
        <begin position="356"/>
        <end position="483"/>
    </location>
</feature>
<feature type="compositionally biased region" description="Low complexity" evidence="2">
    <location>
        <begin position="579"/>
        <end position="596"/>
    </location>
</feature>
<dbReference type="AlphaFoldDB" id="A0A316Z9H7"/>
<feature type="region of interest" description="Disordered" evidence="2">
    <location>
        <begin position="505"/>
        <end position="531"/>
    </location>
</feature>
<feature type="region of interest" description="Disordered" evidence="2">
    <location>
        <begin position="1"/>
        <end position="87"/>
    </location>
</feature>
<feature type="compositionally biased region" description="Polar residues" evidence="2">
    <location>
        <begin position="615"/>
        <end position="627"/>
    </location>
</feature>
<feature type="compositionally biased region" description="Polar residues" evidence="2">
    <location>
        <begin position="440"/>
        <end position="452"/>
    </location>
</feature>
<dbReference type="OrthoDB" id="18302at2759"/>
<proteinExistence type="inferred from homology"/>
<dbReference type="InterPro" id="IPR051624">
    <property type="entry name" value="RMD1/Sad1-interacting"/>
</dbReference>
<protein>
    <submittedName>
        <fullName evidence="5">DUF155-domain-containing protein</fullName>
    </submittedName>
</protein>
<dbReference type="GO" id="GO:0005739">
    <property type="term" value="C:mitochondrion"/>
    <property type="evidence" value="ECO:0007669"/>
    <property type="project" value="UniProtKB-ARBA"/>
</dbReference>
<evidence type="ECO:0000256" key="1">
    <source>
        <dbReference type="ARBA" id="ARBA00008306"/>
    </source>
</evidence>
<feature type="compositionally biased region" description="Acidic residues" evidence="2">
    <location>
        <begin position="65"/>
        <end position="80"/>
    </location>
</feature>
<keyword evidence="3" id="KW-0812">Transmembrane</keyword>
<dbReference type="PANTHER" id="PTHR16255">
    <property type="entry name" value="REQUIRED FOR MEIOTIC NUCLEAR DIVISION PROTEIN 1 HOMOLOG"/>
    <property type="match status" value="1"/>
</dbReference>
<gene>
    <name evidence="5" type="ORF">FA09DRAFT_339771</name>
</gene>
<dbReference type="RefSeq" id="XP_025597112.1">
    <property type="nucleotide sequence ID" value="XM_025744248.1"/>
</dbReference>
<dbReference type="Proteomes" id="UP000245946">
    <property type="component" value="Unassembled WGS sequence"/>
</dbReference>
<keyword evidence="3" id="KW-1133">Transmembrane helix</keyword>
<keyword evidence="3" id="KW-0472">Membrane</keyword>
<dbReference type="Pfam" id="PF02582">
    <property type="entry name" value="DUF155"/>
    <property type="match status" value="1"/>
</dbReference>
<evidence type="ECO:0000256" key="2">
    <source>
        <dbReference type="SAM" id="MobiDB-lite"/>
    </source>
</evidence>
<feature type="domain" description="DUF155" evidence="4">
    <location>
        <begin position="646"/>
        <end position="821"/>
    </location>
</feature>
<feature type="compositionally biased region" description="Low complexity" evidence="2">
    <location>
        <begin position="244"/>
        <end position="272"/>
    </location>
</feature>
<feature type="compositionally biased region" description="Acidic residues" evidence="2">
    <location>
        <begin position="221"/>
        <end position="243"/>
    </location>
</feature>
<evidence type="ECO:0000259" key="4">
    <source>
        <dbReference type="Pfam" id="PF02582"/>
    </source>
</evidence>
<keyword evidence="6" id="KW-1185">Reference proteome</keyword>
<evidence type="ECO:0000313" key="6">
    <source>
        <dbReference type="Proteomes" id="UP000245946"/>
    </source>
</evidence>
<dbReference type="InterPro" id="IPR003734">
    <property type="entry name" value="DUF155"/>
</dbReference>
<organism evidence="5 6">
    <name type="scientific">Tilletiopsis washingtonensis</name>
    <dbReference type="NCBI Taxonomy" id="58919"/>
    <lineage>
        <taxon>Eukaryota</taxon>
        <taxon>Fungi</taxon>
        <taxon>Dikarya</taxon>
        <taxon>Basidiomycota</taxon>
        <taxon>Ustilaginomycotina</taxon>
        <taxon>Exobasidiomycetes</taxon>
        <taxon>Entylomatales</taxon>
        <taxon>Entylomatales incertae sedis</taxon>
        <taxon>Tilletiopsis</taxon>
    </lineage>
</organism>